<evidence type="ECO:0000259" key="4">
    <source>
        <dbReference type="Pfam" id="PF04101"/>
    </source>
</evidence>
<dbReference type="AlphaFoldDB" id="A0A938Y188"/>
<feature type="active site" description="Proton acceptor" evidence="2">
    <location>
        <position position="21"/>
    </location>
</feature>
<protein>
    <submittedName>
        <fullName evidence="5">UDP-2,4-diacetamido-2,4, 6-trideoxy-beta-L-altropyranose hydrolase</fullName>
    </submittedName>
</protein>
<reference evidence="5" key="1">
    <citation type="submission" date="2021-01" db="EMBL/GenBank/DDBJ databases">
        <title>Genomic Encyclopedia of Type Strains, Phase IV (KMG-IV): sequencing the most valuable type-strain genomes for metagenomic binning, comparative biology and taxonomic classification.</title>
        <authorList>
            <person name="Goeker M."/>
        </authorList>
    </citation>
    <scope>NUCLEOTIDE SEQUENCE</scope>
    <source>
        <strain evidence="5">DSM 25523</strain>
    </source>
</reference>
<accession>A0A938Y188</accession>
<dbReference type="Pfam" id="PF04101">
    <property type="entry name" value="Glyco_tran_28_C"/>
    <property type="match status" value="1"/>
</dbReference>
<keyword evidence="1" id="KW-0472">Membrane</keyword>
<dbReference type="SUPFAM" id="SSF53756">
    <property type="entry name" value="UDP-Glycosyltransferase/glycogen phosphorylase"/>
    <property type="match status" value="1"/>
</dbReference>
<dbReference type="EMBL" id="JAFBEB010000012">
    <property type="protein sequence ID" value="MBM7591491.1"/>
    <property type="molecule type" value="Genomic_DNA"/>
</dbReference>
<feature type="binding site" evidence="3">
    <location>
        <position position="282"/>
    </location>
    <ligand>
        <name>substrate</name>
    </ligand>
</feature>
<feature type="domain" description="Glycosyl transferase family 28 C-terminal" evidence="4">
    <location>
        <begin position="200"/>
        <end position="347"/>
    </location>
</feature>
<dbReference type="GO" id="GO:0016758">
    <property type="term" value="F:hexosyltransferase activity"/>
    <property type="evidence" value="ECO:0007669"/>
    <property type="project" value="InterPro"/>
</dbReference>
<keyword evidence="6" id="KW-1185">Reference proteome</keyword>
<dbReference type="GO" id="GO:0016787">
    <property type="term" value="F:hydrolase activity"/>
    <property type="evidence" value="ECO:0007669"/>
    <property type="project" value="UniProtKB-KW"/>
</dbReference>
<sequence>MQEIPQAVIRTDSSTFIGSGHVMRCLTLAKELKRQGWTVSFICRDFPGNLTEYIRQEEFAVHLLPKVEESQAKSLSFDPASWLGVDWQTDAQQTAEVLEALPEPADCLLVDHYAIAAEWERYLKKSVKLLFVIDDLAQNIHACDLLLNQNMTAHLDTRYEGKVPAGARLLLGPDYVLLRPEFARLRSAVQPGELDPSRLLLFFGGSDPGNQTMKTMQALITIKNIPFTVDVVVGASYPYINELYQFCEQYPQFTPHVQTKEMACLMQKAGLIVGAGGTNTWERLCLGKPSIVLAVAENQIETAMYLHELGLIDYLGESDKVSAAEIAGKVSQFLHDPKQLHEMSQKCFAAVDGLGVQRVTEVLRQSVETAITEEMLWEE</sequence>
<dbReference type="RefSeq" id="WP_204519201.1">
    <property type="nucleotide sequence ID" value="NZ_BAABIN010000019.1"/>
</dbReference>
<dbReference type="InterPro" id="IPR007235">
    <property type="entry name" value="Glyco_trans_28_C"/>
</dbReference>
<feature type="binding site" evidence="3">
    <location>
        <position position="179"/>
    </location>
    <ligand>
        <name>substrate</name>
    </ligand>
</feature>
<evidence type="ECO:0000256" key="2">
    <source>
        <dbReference type="PIRSR" id="PIRSR620023-1"/>
    </source>
</evidence>
<dbReference type="Gene3D" id="3.40.50.11190">
    <property type="match status" value="1"/>
</dbReference>
<dbReference type="PANTHER" id="PTHR21015:SF22">
    <property type="entry name" value="GLYCOSYLTRANSFERASE"/>
    <property type="match status" value="1"/>
</dbReference>
<dbReference type="Gene3D" id="3.40.50.2000">
    <property type="entry name" value="Glycogen Phosphorylase B"/>
    <property type="match status" value="1"/>
</dbReference>
<evidence type="ECO:0000313" key="6">
    <source>
        <dbReference type="Proteomes" id="UP000717624"/>
    </source>
</evidence>
<dbReference type="NCBIfam" id="TIGR03590">
    <property type="entry name" value="PseG"/>
    <property type="match status" value="1"/>
</dbReference>
<organism evidence="5 6">
    <name type="scientific">Brevibacillus fulvus</name>
    <dbReference type="NCBI Taxonomy" id="1125967"/>
    <lineage>
        <taxon>Bacteria</taxon>
        <taxon>Bacillati</taxon>
        <taxon>Bacillota</taxon>
        <taxon>Bacilli</taxon>
        <taxon>Bacillales</taxon>
        <taxon>Paenibacillaceae</taxon>
        <taxon>Brevibacillus</taxon>
    </lineage>
</organism>
<dbReference type="InterPro" id="IPR020023">
    <property type="entry name" value="PseG"/>
</dbReference>
<keyword evidence="5" id="KW-0378">Hydrolase</keyword>
<name>A0A938Y188_9BACL</name>
<evidence type="ECO:0000256" key="1">
    <source>
        <dbReference type="ARBA" id="ARBA00023136"/>
    </source>
</evidence>
<evidence type="ECO:0000256" key="3">
    <source>
        <dbReference type="PIRSR" id="PIRSR620023-2"/>
    </source>
</evidence>
<dbReference type="PANTHER" id="PTHR21015">
    <property type="entry name" value="UDP-N-ACETYLGLUCOSAMINE--N-ACETYLMURAMYL-(PENTAPEPTIDE) PYROPHOSPHORYL-UNDECAPRENOL N-ACETYLGLUCOSAMINE TRANSFERASE 1"/>
    <property type="match status" value="1"/>
</dbReference>
<dbReference type="Proteomes" id="UP000717624">
    <property type="component" value="Unassembled WGS sequence"/>
</dbReference>
<proteinExistence type="predicted"/>
<gene>
    <name evidence="5" type="ORF">JOD01_003142</name>
</gene>
<comment type="caution">
    <text evidence="5">The sequence shown here is derived from an EMBL/GenBank/DDBJ whole genome shotgun (WGS) entry which is preliminary data.</text>
</comment>
<evidence type="ECO:0000313" key="5">
    <source>
        <dbReference type="EMBL" id="MBM7591491.1"/>
    </source>
</evidence>